<dbReference type="Gene3D" id="2.60.120.200">
    <property type="match status" value="1"/>
</dbReference>
<evidence type="ECO:0000313" key="5">
    <source>
        <dbReference type="Proteomes" id="UP000315017"/>
    </source>
</evidence>
<dbReference type="OrthoDB" id="258532at2"/>
<dbReference type="KEGG" id="aagg:ETAA8_16780"/>
<dbReference type="PANTHER" id="PTHR30273">
    <property type="entry name" value="PERIPLASMIC SIGNAL SENSOR AND SIGMA FACTOR ACTIVATOR FECR-RELATED"/>
    <property type="match status" value="1"/>
</dbReference>
<evidence type="ECO:0000256" key="2">
    <source>
        <dbReference type="ARBA" id="ARBA00023157"/>
    </source>
</evidence>
<keyword evidence="2" id="KW-1015">Disulfide bond</keyword>
<dbReference type="InterPro" id="IPR012373">
    <property type="entry name" value="Ferrdict_sens_TM"/>
</dbReference>
<evidence type="ECO:0000313" key="4">
    <source>
        <dbReference type="EMBL" id="QDU26598.1"/>
    </source>
</evidence>
<dbReference type="Pfam" id="PF04773">
    <property type="entry name" value="FecR"/>
    <property type="match status" value="1"/>
</dbReference>
<dbReference type="Proteomes" id="UP000315017">
    <property type="component" value="Chromosome"/>
</dbReference>
<protein>
    <submittedName>
        <fullName evidence="4">FecR protein</fullName>
    </submittedName>
</protein>
<dbReference type="PANTHER" id="PTHR30273:SF2">
    <property type="entry name" value="PROTEIN FECR"/>
    <property type="match status" value="1"/>
</dbReference>
<reference evidence="4 5" key="1">
    <citation type="submission" date="2019-02" db="EMBL/GenBank/DDBJ databases">
        <title>Deep-cultivation of Planctomycetes and their phenomic and genomic characterization uncovers novel biology.</title>
        <authorList>
            <person name="Wiegand S."/>
            <person name="Jogler M."/>
            <person name="Boedeker C."/>
            <person name="Pinto D."/>
            <person name="Vollmers J."/>
            <person name="Rivas-Marin E."/>
            <person name="Kohn T."/>
            <person name="Peeters S.H."/>
            <person name="Heuer A."/>
            <person name="Rast P."/>
            <person name="Oberbeckmann S."/>
            <person name="Bunk B."/>
            <person name="Jeske O."/>
            <person name="Meyerdierks A."/>
            <person name="Storesund J.E."/>
            <person name="Kallscheuer N."/>
            <person name="Luecker S."/>
            <person name="Lage O.M."/>
            <person name="Pohl T."/>
            <person name="Merkel B.J."/>
            <person name="Hornburger P."/>
            <person name="Mueller R.-W."/>
            <person name="Bruemmer F."/>
            <person name="Labrenz M."/>
            <person name="Spormann A.M."/>
            <person name="Op den Camp H."/>
            <person name="Overmann J."/>
            <person name="Amann R."/>
            <person name="Jetten M.S.M."/>
            <person name="Mascher T."/>
            <person name="Medema M.H."/>
            <person name="Devos D.P."/>
            <person name="Kaster A.-K."/>
            <person name="Ovreas L."/>
            <person name="Rohde M."/>
            <person name="Galperin M.Y."/>
            <person name="Jogler C."/>
        </authorList>
    </citation>
    <scope>NUCLEOTIDE SEQUENCE [LARGE SCALE GENOMIC DNA]</scope>
    <source>
        <strain evidence="4 5">ETA_A8</strain>
    </source>
</reference>
<gene>
    <name evidence="4" type="ORF">ETAA8_16780</name>
</gene>
<dbReference type="InterPro" id="IPR006860">
    <property type="entry name" value="FecR"/>
</dbReference>
<evidence type="ECO:0000259" key="3">
    <source>
        <dbReference type="SMART" id="SM00560"/>
    </source>
</evidence>
<keyword evidence="5" id="KW-1185">Reference proteome</keyword>
<dbReference type="AlphaFoldDB" id="A0A517Y8M2"/>
<keyword evidence="1" id="KW-0732">Signal</keyword>
<dbReference type="Pfam" id="PF13385">
    <property type="entry name" value="Laminin_G_3"/>
    <property type="match status" value="1"/>
</dbReference>
<name>A0A517Y8M2_9BACT</name>
<accession>A0A517Y8M2</accession>
<dbReference type="InterPro" id="IPR013320">
    <property type="entry name" value="ConA-like_dom_sf"/>
</dbReference>
<organism evidence="4 5">
    <name type="scientific">Anatilimnocola aggregata</name>
    <dbReference type="NCBI Taxonomy" id="2528021"/>
    <lineage>
        <taxon>Bacteria</taxon>
        <taxon>Pseudomonadati</taxon>
        <taxon>Planctomycetota</taxon>
        <taxon>Planctomycetia</taxon>
        <taxon>Pirellulales</taxon>
        <taxon>Pirellulaceae</taxon>
        <taxon>Anatilimnocola</taxon>
    </lineage>
</organism>
<dbReference type="RefSeq" id="WP_145087323.1">
    <property type="nucleotide sequence ID" value="NZ_CP036274.1"/>
</dbReference>
<sequence length="531" mass="58725">MNTIDGDLEALFNRLVDGIASEADEKQLGELLRSRPEVRRAYREFMSLHAALHWDFVAALSPEVAGKNSLKSPPAVSFPASPMGWMLAFAAGTIIASVVAIFWPRTNVDRAPNEIVATHQPRETTNPAPKTDVIAALLVDQVGAEFAEGRAPDGIRIGPGEYELLKGIVHLRFAQGADVVIASPARLDVRDAQHTRLVYGNVRVTAPSTARGFTIATDAADYVDLGTEFGLRVDHRNGASDLYVFDGQVNVADPRTGKVLSEVMEGESSRYVDGAAETVPEIDEQAFPTPGAIGFQRWQQYEQEMRADNRLLAFYPFRRTSDESALVNSRTETEMPAGRIEGARWTTGRWPGKEALLFDRDTDFVQLNIPGEHDELTIAVWLKLDRLDFVFNAILNSDGYDLGHVHLQLTRQGHPRGGVAVAGQYEDRLVGSPVPLGQWTHVASVLSRETRSHRVYVNGILALERHWRTDQVLHPGSCRLGNWLALEGDQVTTRALRGRVDELAIWNRNLSVDEIKKLFEVGRPGMLGSDK</sequence>
<dbReference type="SMART" id="SM00560">
    <property type="entry name" value="LamGL"/>
    <property type="match status" value="1"/>
</dbReference>
<feature type="domain" description="LamG-like jellyroll fold" evidence="3">
    <location>
        <begin position="374"/>
        <end position="513"/>
    </location>
</feature>
<dbReference type="Gene3D" id="2.60.120.1440">
    <property type="match status" value="1"/>
</dbReference>
<dbReference type="SUPFAM" id="SSF49899">
    <property type="entry name" value="Concanavalin A-like lectins/glucanases"/>
    <property type="match status" value="1"/>
</dbReference>
<dbReference type="GO" id="GO:0016989">
    <property type="term" value="F:sigma factor antagonist activity"/>
    <property type="evidence" value="ECO:0007669"/>
    <property type="project" value="TreeGrafter"/>
</dbReference>
<evidence type="ECO:0000256" key="1">
    <source>
        <dbReference type="ARBA" id="ARBA00022729"/>
    </source>
</evidence>
<dbReference type="EMBL" id="CP036274">
    <property type="protein sequence ID" value="QDU26598.1"/>
    <property type="molecule type" value="Genomic_DNA"/>
</dbReference>
<dbReference type="InterPro" id="IPR006558">
    <property type="entry name" value="LamG-like"/>
</dbReference>
<proteinExistence type="predicted"/>